<evidence type="ECO:0000313" key="3">
    <source>
        <dbReference type="Proteomes" id="UP000467700"/>
    </source>
</evidence>
<feature type="compositionally biased region" description="Polar residues" evidence="1">
    <location>
        <begin position="77"/>
        <end position="92"/>
    </location>
</feature>
<feature type="region of interest" description="Disordered" evidence="1">
    <location>
        <begin position="1"/>
        <end position="96"/>
    </location>
</feature>
<dbReference type="EMBL" id="CACVBS010000037">
    <property type="protein sequence ID" value="CAA7262760.1"/>
    <property type="molecule type" value="Genomic_DNA"/>
</dbReference>
<sequence>MSSTSSSTSTSVLTSSSSAPSLHSSTEKSASTSSKSVSNSLANLHFKKKPVHDSSATTTTTSAANDNPTTASTATNERSSVNQSTTVHTAQDTGEPVAITNAHATPYNQDVDMVEAEPVALLEAFSANTHFTTLLPAAELDHHHFEATLPFSDLISEARTTFADHTLATTRIDTTRLVTSLQKPWPYRRLGSIMPRGFSHLKDILRFMTDLNKTKHDKAKKKLLIEPIGYREVAQMLNADDAQDRRLPTINGDSSVNYTKWHHRRYPLQVDAAKPEQIEFGVKYQCLFNNVDPSSISTALINANTAFASSSKHRYSDSRDRAYRSKKAHF</sequence>
<feature type="compositionally biased region" description="Low complexity" evidence="1">
    <location>
        <begin position="1"/>
        <end position="43"/>
    </location>
</feature>
<evidence type="ECO:0000313" key="2">
    <source>
        <dbReference type="EMBL" id="CAA7262760.1"/>
    </source>
</evidence>
<name>A0A8S0VUV3_CYCAE</name>
<evidence type="ECO:0000256" key="1">
    <source>
        <dbReference type="SAM" id="MobiDB-lite"/>
    </source>
</evidence>
<comment type="caution">
    <text evidence="2">The sequence shown here is derived from an EMBL/GenBank/DDBJ whole genome shotgun (WGS) entry which is preliminary data.</text>
</comment>
<organism evidence="2 3">
    <name type="scientific">Cyclocybe aegerita</name>
    <name type="common">Black poplar mushroom</name>
    <name type="synonym">Agrocybe aegerita</name>
    <dbReference type="NCBI Taxonomy" id="1973307"/>
    <lineage>
        <taxon>Eukaryota</taxon>
        <taxon>Fungi</taxon>
        <taxon>Dikarya</taxon>
        <taxon>Basidiomycota</taxon>
        <taxon>Agaricomycotina</taxon>
        <taxon>Agaricomycetes</taxon>
        <taxon>Agaricomycetidae</taxon>
        <taxon>Agaricales</taxon>
        <taxon>Agaricineae</taxon>
        <taxon>Bolbitiaceae</taxon>
        <taxon>Cyclocybe</taxon>
    </lineage>
</organism>
<keyword evidence="3" id="KW-1185">Reference proteome</keyword>
<dbReference type="AlphaFoldDB" id="A0A8S0VUV3"/>
<protein>
    <submittedName>
        <fullName evidence="2">Uncharacterized protein</fullName>
    </submittedName>
</protein>
<dbReference type="OrthoDB" id="10433915at2759"/>
<feature type="compositionally biased region" description="Low complexity" evidence="1">
    <location>
        <begin position="54"/>
        <end position="76"/>
    </location>
</feature>
<gene>
    <name evidence="2" type="ORF">AAE3_LOCUS5105</name>
</gene>
<dbReference type="Proteomes" id="UP000467700">
    <property type="component" value="Unassembled WGS sequence"/>
</dbReference>
<accession>A0A8S0VUV3</accession>
<proteinExistence type="predicted"/>
<reference evidence="2 3" key="1">
    <citation type="submission" date="2020-01" db="EMBL/GenBank/DDBJ databases">
        <authorList>
            <person name="Gupta K D."/>
        </authorList>
    </citation>
    <scope>NUCLEOTIDE SEQUENCE [LARGE SCALE GENOMIC DNA]</scope>
</reference>